<evidence type="ECO:0000256" key="10">
    <source>
        <dbReference type="ARBA" id="ARBA00023304"/>
    </source>
</evidence>
<comment type="catalytic activity">
    <reaction evidence="11 12">
        <text>2 pyruvate + H(+) = (2S)-2-acetolactate + CO2</text>
        <dbReference type="Rhea" id="RHEA:25249"/>
        <dbReference type="ChEBI" id="CHEBI:15361"/>
        <dbReference type="ChEBI" id="CHEBI:15378"/>
        <dbReference type="ChEBI" id="CHEBI:16526"/>
        <dbReference type="ChEBI" id="CHEBI:58476"/>
        <dbReference type="EC" id="2.2.1.6"/>
    </reaction>
</comment>
<accession>A0ABT9W1Z9</accession>
<feature type="domain" description="Thiamine pyrophosphate enzyme central" evidence="13">
    <location>
        <begin position="210"/>
        <end position="343"/>
    </location>
</feature>
<dbReference type="Gene3D" id="3.40.50.1220">
    <property type="entry name" value="TPP-binding domain"/>
    <property type="match status" value="1"/>
</dbReference>
<evidence type="ECO:0000256" key="12">
    <source>
        <dbReference type="RuleBase" id="RU003591"/>
    </source>
</evidence>
<keyword evidence="5 12" id="KW-0028">Amino-acid biosynthesis</keyword>
<dbReference type="CDD" id="cd07035">
    <property type="entry name" value="TPP_PYR_POX_like"/>
    <property type="match status" value="1"/>
</dbReference>
<dbReference type="InterPro" id="IPR012000">
    <property type="entry name" value="Thiamin_PyroP_enz_cen_dom"/>
</dbReference>
<evidence type="ECO:0000259" key="13">
    <source>
        <dbReference type="Pfam" id="PF00205"/>
    </source>
</evidence>
<evidence type="ECO:0000256" key="3">
    <source>
        <dbReference type="ARBA" id="ARBA00007812"/>
    </source>
</evidence>
<dbReference type="SUPFAM" id="SSF52518">
    <property type="entry name" value="Thiamin diphosphate-binding fold (THDP-binding)"/>
    <property type="match status" value="2"/>
</dbReference>
<dbReference type="InterPro" id="IPR029061">
    <property type="entry name" value="THDP-binding"/>
</dbReference>
<feature type="domain" description="Thiamine pyrophosphate enzyme N-terminal TPP-binding" evidence="15">
    <location>
        <begin position="21"/>
        <end position="135"/>
    </location>
</feature>
<evidence type="ECO:0000256" key="7">
    <source>
        <dbReference type="ARBA" id="ARBA00022723"/>
    </source>
</evidence>
<dbReference type="InterPro" id="IPR039368">
    <property type="entry name" value="AHAS_TPP"/>
</dbReference>
<dbReference type="InterPro" id="IPR011766">
    <property type="entry name" value="TPP_enzyme_TPP-bd"/>
</dbReference>
<comment type="cofactor">
    <cofactor evidence="12">
        <name>Mg(2+)</name>
        <dbReference type="ChEBI" id="CHEBI:18420"/>
    </cofactor>
    <text evidence="12">Binds 1 Mg(2+) ion per subunit.</text>
</comment>
<comment type="similarity">
    <text evidence="3 12">Belongs to the TPP enzyme family.</text>
</comment>
<dbReference type="SUPFAM" id="SSF52467">
    <property type="entry name" value="DHS-like NAD/FAD-binding domain"/>
    <property type="match status" value="1"/>
</dbReference>
<feature type="domain" description="Thiamine pyrophosphate enzyme TPP-binding" evidence="14">
    <location>
        <begin position="402"/>
        <end position="550"/>
    </location>
</feature>
<dbReference type="Pfam" id="PF02775">
    <property type="entry name" value="TPP_enzyme_C"/>
    <property type="match status" value="1"/>
</dbReference>
<comment type="cofactor">
    <cofactor evidence="12">
        <name>thiamine diphosphate</name>
        <dbReference type="ChEBI" id="CHEBI:58937"/>
    </cofactor>
    <text evidence="12">Binds 1 thiamine pyrophosphate per subunit.</text>
</comment>
<dbReference type="NCBIfam" id="TIGR00118">
    <property type="entry name" value="acolac_lg"/>
    <property type="match status" value="1"/>
</dbReference>
<keyword evidence="8 12" id="KW-0460">Magnesium</keyword>
<evidence type="ECO:0000256" key="8">
    <source>
        <dbReference type="ARBA" id="ARBA00022842"/>
    </source>
</evidence>
<comment type="caution">
    <text evidence="16">The sequence shown here is derived from an EMBL/GenBank/DDBJ whole genome shotgun (WGS) entry which is preliminary data.</text>
</comment>
<comment type="pathway">
    <text evidence="2 12">Amino-acid biosynthesis; L-valine biosynthesis; L-valine from pyruvate: step 1/4.</text>
</comment>
<dbReference type="EC" id="2.2.1.6" evidence="4 12"/>
<gene>
    <name evidence="16" type="ORF">J2S11_003171</name>
</gene>
<protein>
    <recommendedName>
        <fullName evidence="4 12">Acetolactate synthase</fullName>
        <ecNumber evidence="4 12">2.2.1.6</ecNumber>
    </recommendedName>
</protein>
<evidence type="ECO:0000313" key="16">
    <source>
        <dbReference type="EMBL" id="MDQ0167246.1"/>
    </source>
</evidence>
<dbReference type="InterPro" id="IPR045229">
    <property type="entry name" value="TPP_enz"/>
</dbReference>
<evidence type="ECO:0000259" key="14">
    <source>
        <dbReference type="Pfam" id="PF02775"/>
    </source>
</evidence>
<evidence type="ECO:0000256" key="11">
    <source>
        <dbReference type="ARBA" id="ARBA00048670"/>
    </source>
</evidence>
<keyword evidence="9 12" id="KW-0786">Thiamine pyrophosphate</keyword>
<dbReference type="InterPro" id="IPR012001">
    <property type="entry name" value="Thiamin_PyroP_enz_TPP-bd_dom"/>
</dbReference>
<evidence type="ECO:0000259" key="15">
    <source>
        <dbReference type="Pfam" id="PF02776"/>
    </source>
</evidence>
<dbReference type="Proteomes" id="UP001235840">
    <property type="component" value="Unassembled WGS sequence"/>
</dbReference>
<evidence type="ECO:0000256" key="6">
    <source>
        <dbReference type="ARBA" id="ARBA00022679"/>
    </source>
</evidence>
<evidence type="ECO:0000256" key="4">
    <source>
        <dbReference type="ARBA" id="ARBA00013145"/>
    </source>
</evidence>
<evidence type="ECO:0000256" key="5">
    <source>
        <dbReference type="ARBA" id="ARBA00022605"/>
    </source>
</evidence>
<sequence>MSAHVKERSIDPSKNESECTMNGAQILFECLKQEQVDIMFGYPGGAALHIYDALYKADIRHILARHEQGAIHMAEGYARTTGKPGVVLATSGPGATNLVTGLADAYMDSLPLVVFTGQVASTAIGTDAFQEADVLGITMPITKHNIQVRDVRDLPRIIKEAFYIATNGRKGPVLIDIPKDVSGAETLFNYPDEVQLRGFKPTTVPNLVQIRKMKQAVSKAKKPVILAGAGVLFAQANTLLLEYVEKARIPVTNTLLGLGGVPAEHPLFLGMCGMHGTFTANMAIQQADLLISVGARFDDRVTGRLDQFAPNARVIHIDIDPAEIGKNVETDIPIVGDAKEAFKLLLQEGIEAAHSEDWLTELSGWKQQHPLWYENDGQTLKPQNVLEVLNDTTKGEVIVATDVGQHQMWTAQYIHFSTPDRWVSSGGLGTMGFGFPAAIGAALGQQELPVVAVVGDGGFQMNIQELVTINNYHIPVITIILNNASLGMVRQWQEIFYDGRYSQSLLPQNPDFAKVAEAFGVKGYNVSNIDDFKVALQEALQSKAPAVIDVQVTQNENVFPMVSPGTALHEMVGVKGRDIL</sequence>
<evidence type="ECO:0000256" key="9">
    <source>
        <dbReference type="ARBA" id="ARBA00023052"/>
    </source>
</evidence>
<evidence type="ECO:0000313" key="17">
    <source>
        <dbReference type="Proteomes" id="UP001235840"/>
    </source>
</evidence>
<dbReference type="InterPro" id="IPR029035">
    <property type="entry name" value="DHS-like_NAD/FAD-binding_dom"/>
</dbReference>
<dbReference type="GO" id="GO:0003984">
    <property type="term" value="F:acetolactate synthase activity"/>
    <property type="evidence" value="ECO:0007669"/>
    <property type="project" value="UniProtKB-EC"/>
</dbReference>
<name>A0ABT9W1Z9_9BACI</name>
<dbReference type="EMBL" id="JAUSTY010000014">
    <property type="protein sequence ID" value="MDQ0167246.1"/>
    <property type="molecule type" value="Genomic_DNA"/>
</dbReference>
<dbReference type="Gene3D" id="3.40.50.970">
    <property type="match status" value="2"/>
</dbReference>
<dbReference type="CDD" id="cd02015">
    <property type="entry name" value="TPP_AHAS"/>
    <property type="match status" value="1"/>
</dbReference>
<keyword evidence="17" id="KW-1185">Reference proteome</keyword>
<keyword evidence="6 12" id="KW-0808">Transferase</keyword>
<keyword evidence="10 12" id="KW-0100">Branched-chain amino acid biosynthesis</keyword>
<organism evidence="16 17">
    <name type="scientific">Caldalkalibacillus horti</name>
    <dbReference type="NCBI Taxonomy" id="77523"/>
    <lineage>
        <taxon>Bacteria</taxon>
        <taxon>Bacillati</taxon>
        <taxon>Bacillota</taxon>
        <taxon>Bacilli</taxon>
        <taxon>Bacillales</taxon>
        <taxon>Bacillaceae</taxon>
        <taxon>Caldalkalibacillus</taxon>
    </lineage>
</organism>
<evidence type="ECO:0000256" key="2">
    <source>
        <dbReference type="ARBA" id="ARBA00005025"/>
    </source>
</evidence>
<evidence type="ECO:0000256" key="1">
    <source>
        <dbReference type="ARBA" id="ARBA00004974"/>
    </source>
</evidence>
<proteinExistence type="inferred from homology"/>
<comment type="pathway">
    <text evidence="1 12">Amino-acid biosynthesis; L-isoleucine biosynthesis; L-isoleucine from 2-oxobutanoate: step 1/4.</text>
</comment>
<dbReference type="InterPro" id="IPR012846">
    <property type="entry name" value="Acetolactate_synth_lsu"/>
</dbReference>
<dbReference type="Pfam" id="PF02776">
    <property type="entry name" value="TPP_enzyme_N"/>
    <property type="match status" value="1"/>
</dbReference>
<reference evidence="16 17" key="1">
    <citation type="submission" date="2023-07" db="EMBL/GenBank/DDBJ databases">
        <title>Genomic Encyclopedia of Type Strains, Phase IV (KMG-IV): sequencing the most valuable type-strain genomes for metagenomic binning, comparative biology and taxonomic classification.</title>
        <authorList>
            <person name="Goeker M."/>
        </authorList>
    </citation>
    <scope>NUCLEOTIDE SEQUENCE [LARGE SCALE GENOMIC DNA]</scope>
    <source>
        <strain evidence="16 17">DSM 12751</strain>
    </source>
</reference>
<dbReference type="PANTHER" id="PTHR18968">
    <property type="entry name" value="THIAMINE PYROPHOSPHATE ENZYMES"/>
    <property type="match status" value="1"/>
</dbReference>
<dbReference type="PANTHER" id="PTHR18968:SF13">
    <property type="entry name" value="ACETOLACTATE SYNTHASE CATALYTIC SUBUNIT, MITOCHONDRIAL"/>
    <property type="match status" value="1"/>
</dbReference>
<keyword evidence="7 12" id="KW-0479">Metal-binding</keyword>
<dbReference type="Pfam" id="PF00205">
    <property type="entry name" value="TPP_enzyme_M"/>
    <property type="match status" value="1"/>
</dbReference>
<dbReference type="RefSeq" id="WP_307396048.1">
    <property type="nucleotide sequence ID" value="NZ_BAAADK010000014.1"/>
</dbReference>